<dbReference type="Pfam" id="PF03869">
    <property type="entry name" value="Arc"/>
    <property type="match status" value="1"/>
</dbReference>
<dbReference type="SUPFAM" id="SSF47598">
    <property type="entry name" value="Ribbon-helix-helix"/>
    <property type="match status" value="1"/>
</dbReference>
<keyword evidence="2" id="KW-0238">DNA-binding</keyword>
<proteinExistence type="predicted"/>
<dbReference type="GO" id="GO:0006355">
    <property type="term" value="P:regulation of DNA-templated transcription"/>
    <property type="evidence" value="ECO:0007669"/>
    <property type="project" value="InterPro"/>
</dbReference>
<dbReference type="GO" id="GO:0003677">
    <property type="term" value="F:DNA binding"/>
    <property type="evidence" value="ECO:0007669"/>
    <property type="project" value="UniProtKB-KW"/>
</dbReference>
<dbReference type="InterPro" id="IPR013321">
    <property type="entry name" value="Arc_rbn_hlx_hlx"/>
</dbReference>
<name>A0A520S057_9GAMM</name>
<protein>
    <submittedName>
        <fullName evidence="2">Arc family DNA-binding protein</fullName>
    </submittedName>
</protein>
<organism evidence="2 3">
    <name type="scientific">OM182 bacterium</name>
    <dbReference type="NCBI Taxonomy" id="2510334"/>
    <lineage>
        <taxon>Bacteria</taxon>
        <taxon>Pseudomonadati</taxon>
        <taxon>Pseudomonadota</taxon>
        <taxon>Gammaproteobacteria</taxon>
        <taxon>OMG group</taxon>
        <taxon>OM182 clade</taxon>
    </lineage>
</organism>
<accession>A0A520S057</accession>
<dbReference type="InterPro" id="IPR005569">
    <property type="entry name" value="Arc_DNA-bd_dom"/>
</dbReference>
<dbReference type="Proteomes" id="UP000316199">
    <property type="component" value="Unassembled WGS sequence"/>
</dbReference>
<sequence length="70" mass="8246">MEYRMSEVEHAKFVLRLSPNLHKKIKRRAKVNNTSMNKEITNILSDSFSNTTTDKKLTDLIARLEKKRII</sequence>
<dbReference type="AlphaFoldDB" id="A0A520S057"/>
<evidence type="ECO:0000313" key="2">
    <source>
        <dbReference type="EMBL" id="RZO75862.1"/>
    </source>
</evidence>
<comment type="caution">
    <text evidence="2">The sequence shown here is derived from an EMBL/GenBank/DDBJ whole genome shotgun (WGS) entry which is preliminary data.</text>
</comment>
<dbReference type="EMBL" id="SHAG01000023">
    <property type="protein sequence ID" value="RZO75862.1"/>
    <property type="molecule type" value="Genomic_DNA"/>
</dbReference>
<reference evidence="2 3" key="1">
    <citation type="submission" date="2019-02" db="EMBL/GenBank/DDBJ databases">
        <title>Prokaryotic population dynamics and viral predation in marine succession experiment using metagenomics: the confinement effect.</title>
        <authorList>
            <person name="Haro-Moreno J.M."/>
            <person name="Rodriguez-Valera F."/>
            <person name="Lopez-Perez M."/>
        </authorList>
    </citation>
    <scope>NUCLEOTIDE SEQUENCE [LARGE SCALE GENOMIC DNA]</scope>
    <source>
        <strain evidence="2">MED-G157</strain>
    </source>
</reference>
<evidence type="ECO:0000259" key="1">
    <source>
        <dbReference type="Pfam" id="PF03869"/>
    </source>
</evidence>
<dbReference type="Gene3D" id="1.10.1220.10">
    <property type="entry name" value="Met repressor-like"/>
    <property type="match status" value="1"/>
</dbReference>
<evidence type="ECO:0000313" key="3">
    <source>
        <dbReference type="Proteomes" id="UP000316199"/>
    </source>
</evidence>
<feature type="domain" description="Arc-like DNA binding" evidence="1">
    <location>
        <begin position="11"/>
        <end position="50"/>
    </location>
</feature>
<gene>
    <name evidence="2" type="ORF">EVA68_05965</name>
</gene>
<dbReference type="InterPro" id="IPR010985">
    <property type="entry name" value="Ribbon_hlx_hlx"/>
</dbReference>